<dbReference type="InterPro" id="IPR020945">
    <property type="entry name" value="DMSO/NO3_reduct_chaperone"/>
</dbReference>
<dbReference type="EMBL" id="JAJMLW010000003">
    <property type="protein sequence ID" value="MCI2242393.1"/>
    <property type="molecule type" value="Genomic_DNA"/>
</dbReference>
<comment type="caution">
    <text evidence="2">The sequence shown here is derived from an EMBL/GenBank/DDBJ whole genome shotgun (WGS) entry which is preliminary data.</text>
</comment>
<dbReference type="SUPFAM" id="SSF89155">
    <property type="entry name" value="TorD-like"/>
    <property type="match status" value="1"/>
</dbReference>
<accession>A0ABS9WHP1</accession>
<dbReference type="RefSeq" id="WP_242165614.1">
    <property type="nucleotide sequence ID" value="NZ_JAJMLW010000003.1"/>
</dbReference>
<proteinExistence type="predicted"/>
<gene>
    <name evidence="2" type="ORF">LPT13_08525</name>
</gene>
<dbReference type="Proteomes" id="UP001430755">
    <property type="component" value="Unassembled WGS sequence"/>
</dbReference>
<keyword evidence="1" id="KW-0143">Chaperone</keyword>
<organism evidence="2 3">
    <name type="scientific">Adlercreutzia faecimuris</name>
    <dbReference type="NCBI Taxonomy" id="2897341"/>
    <lineage>
        <taxon>Bacteria</taxon>
        <taxon>Bacillati</taxon>
        <taxon>Actinomycetota</taxon>
        <taxon>Coriobacteriia</taxon>
        <taxon>Eggerthellales</taxon>
        <taxon>Eggerthellaceae</taxon>
        <taxon>Adlercreutzia</taxon>
    </lineage>
</organism>
<dbReference type="PANTHER" id="PTHR34227:SF13">
    <property type="entry name" value="TAT PROOFREADING CHAPERONE DMSD-RELATED"/>
    <property type="match status" value="1"/>
</dbReference>
<dbReference type="Gene3D" id="1.10.3480.10">
    <property type="entry name" value="TorD-like"/>
    <property type="match status" value="1"/>
</dbReference>
<reference evidence="2" key="1">
    <citation type="submission" date="2021-11" db="EMBL/GenBank/DDBJ databases">
        <title>A Novel Adlercreutzia Species, isolated from a Allomyrina dichotoma larva feces.</title>
        <authorList>
            <person name="Suh M.K."/>
        </authorList>
    </citation>
    <scope>NUCLEOTIDE SEQUENCE</scope>
    <source>
        <strain evidence="2">JBNU-10</strain>
    </source>
</reference>
<dbReference type="Pfam" id="PF02613">
    <property type="entry name" value="Nitrate_red_del"/>
    <property type="match status" value="1"/>
</dbReference>
<name>A0ABS9WHP1_9ACTN</name>
<evidence type="ECO:0000256" key="1">
    <source>
        <dbReference type="ARBA" id="ARBA00023186"/>
    </source>
</evidence>
<dbReference type="InterPro" id="IPR036411">
    <property type="entry name" value="TorD-like_sf"/>
</dbReference>
<evidence type="ECO:0000313" key="2">
    <source>
        <dbReference type="EMBL" id="MCI2242393.1"/>
    </source>
</evidence>
<protein>
    <submittedName>
        <fullName evidence="2">Molecular chaperone TorD family protein</fullName>
    </submittedName>
</protein>
<evidence type="ECO:0000313" key="3">
    <source>
        <dbReference type="Proteomes" id="UP001430755"/>
    </source>
</evidence>
<keyword evidence="3" id="KW-1185">Reference proteome</keyword>
<sequence>MAAVPLPDDLRSAVSFAGEALGVLFSESPLTGGAVATLAALEAFGAEGSRPWPLADPARAREALALMAAETGGVGGDDGTGLDGAAREYRRLLTGAGPRAVPPWGSAYAGNGDGGGALALRRWMGERGLRSRGAYGESEDHIGAMLLLMAWIARHRPGMLPDYLGLHLLPWAPRFLDELAAEARHPLYVGLARLTAATLEGLRRRLAPTLPPRLSE</sequence>
<dbReference type="PANTHER" id="PTHR34227">
    <property type="entry name" value="CHAPERONE PROTEIN YCDY"/>
    <property type="match status" value="1"/>
</dbReference>
<dbReference type="InterPro" id="IPR050289">
    <property type="entry name" value="TorD/DmsD_chaperones"/>
</dbReference>